<dbReference type="HOGENOM" id="CLU_049147_0_0_5"/>
<accession>X5M9M8</accession>
<evidence type="ECO:0000313" key="3">
    <source>
        <dbReference type="Proteomes" id="UP000032160"/>
    </source>
</evidence>
<evidence type="ECO:0008006" key="4">
    <source>
        <dbReference type="Google" id="ProtNLM"/>
    </source>
</evidence>
<keyword evidence="3" id="KW-1185">Reference proteome</keyword>
<dbReference type="SUPFAM" id="SSF56935">
    <property type="entry name" value="Porins"/>
    <property type="match status" value="1"/>
</dbReference>
<feature type="chain" id="PRO_5004958230" description="Porin" evidence="1">
    <location>
        <begin position="32"/>
        <end position="369"/>
    </location>
</feature>
<dbReference type="RefSeq" id="WP_043948393.1">
    <property type="nucleotide sequence ID" value="NZ_HG966617.1"/>
</dbReference>
<sequence>MIAKYRIAVNRLTALGALLAAASMVSAPAQAEEELFPRIEGEIPIEIQNDYTFDADNNAEELNDTYATIEPAISIRFTELFSLEAGLVLEPVLDPDPNDDRFFEDEGLFVETLFLQFATDDFSIFAGKFNPTFGVAWDIAPGLYGTDLAEDYELTERVGLGGSVTLGNEQTGSHTLTANTFFADTSFLAESVITKRPRSSKASGGPSNTEDLSSFSVTLDGDLAFIGEGIGYHIGAVSQEGGVGNTEDEFGVAVALFGEFAIGDNTSVGPVVEYVHQSDAGAIAEDRDYLTLGVGVTHGPWNFAVSDTIRTIDPAGGGDSDDNQIQVSGGYAFENGLTFDVGYKHLEAGGSDANTLGALLTYTIPFSAP</sequence>
<dbReference type="InterPro" id="IPR023614">
    <property type="entry name" value="Porin_dom_sf"/>
</dbReference>
<evidence type="ECO:0000313" key="2">
    <source>
        <dbReference type="EMBL" id="CDO60293.1"/>
    </source>
</evidence>
<dbReference type="PATRIC" id="fig|1458461.3.peg.2086"/>
<proteinExistence type="predicted"/>
<keyword evidence="1" id="KW-0732">Signal</keyword>
<protein>
    <recommendedName>
        <fullName evidence="4">Porin</fullName>
    </recommendedName>
</protein>
<name>X5M9M8_9HYPH</name>
<dbReference type="AlphaFoldDB" id="X5M9M8"/>
<gene>
    <name evidence="2" type="ORF">BN1012_Phect2080</name>
</gene>
<organism evidence="2 3">
    <name type="scientific">Candidatus Phaeomarinibacter ectocarpi</name>
    <dbReference type="NCBI Taxonomy" id="1458461"/>
    <lineage>
        <taxon>Bacteria</taxon>
        <taxon>Pseudomonadati</taxon>
        <taxon>Pseudomonadota</taxon>
        <taxon>Alphaproteobacteria</taxon>
        <taxon>Hyphomicrobiales</taxon>
        <taxon>Parvibaculaceae</taxon>
        <taxon>Candidatus Phaeomarinibacter</taxon>
    </lineage>
</organism>
<dbReference type="Gene3D" id="2.40.160.10">
    <property type="entry name" value="Porin"/>
    <property type="match status" value="1"/>
</dbReference>
<feature type="signal peptide" evidence="1">
    <location>
        <begin position="1"/>
        <end position="31"/>
    </location>
</feature>
<dbReference type="Proteomes" id="UP000032160">
    <property type="component" value="Chromosome I"/>
</dbReference>
<dbReference type="OrthoDB" id="7801464at2"/>
<reference evidence="2 3" key="1">
    <citation type="journal article" date="2014" name="Front. Genet.">
        <title>Genome and metabolic network of "Candidatus Phaeomarinobacter ectocarpi" Ec32, a new candidate genus of Alphaproteobacteria frequently associated with brown algae.</title>
        <authorList>
            <person name="Dittami S.M."/>
            <person name="Barbeyron T."/>
            <person name="Boyen C."/>
            <person name="Cambefort J."/>
            <person name="Collet G."/>
            <person name="Delage L."/>
            <person name="Gobet A."/>
            <person name="Groisillier A."/>
            <person name="Leblanc C."/>
            <person name="Michel G."/>
            <person name="Scornet D."/>
            <person name="Siegel A."/>
            <person name="Tapia J.E."/>
            <person name="Tonon T."/>
        </authorList>
    </citation>
    <scope>NUCLEOTIDE SEQUENCE [LARGE SCALE GENOMIC DNA]</scope>
    <source>
        <strain evidence="2 3">Ec32</strain>
    </source>
</reference>
<dbReference type="KEGG" id="pect:BN1012_Phect2080"/>
<dbReference type="EMBL" id="HG966617">
    <property type="protein sequence ID" value="CDO60293.1"/>
    <property type="molecule type" value="Genomic_DNA"/>
</dbReference>
<evidence type="ECO:0000256" key="1">
    <source>
        <dbReference type="SAM" id="SignalP"/>
    </source>
</evidence>
<dbReference type="STRING" id="1458461.BN1012_Phect2080"/>